<dbReference type="InterPro" id="IPR014036">
    <property type="entry name" value="DeoR-like_C"/>
</dbReference>
<dbReference type="Proteomes" id="UP001549047">
    <property type="component" value="Unassembled WGS sequence"/>
</dbReference>
<evidence type="ECO:0000313" key="6">
    <source>
        <dbReference type="EMBL" id="MET3613147.1"/>
    </source>
</evidence>
<dbReference type="PANTHER" id="PTHR30363">
    <property type="entry name" value="HTH-TYPE TRANSCRIPTIONAL REGULATOR SRLR-RELATED"/>
    <property type="match status" value="1"/>
</dbReference>
<dbReference type="RefSeq" id="WP_354555638.1">
    <property type="nucleotide sequence ID" value="NZ_JBEPMB010000001.1"/>
</dbReference>
<keyword evidence="2" id="KW-0805">Transcription regulation</keyword>
<dbReference type="Pfam" id="PF08220">
    <property type="entry name" value="HTH_DeoR"/>
    <property type="match status" value="1"/>
</dbReference>
<proteinExistence type="predicted"/>
<keyword evidence="1" id="KW-0678">Repressor</keyword>
<organism evidence="6 7">
    <name type="scientific">Rhizobium aquaticum</name>
    <dbReference type="NCBI Taxonomy" id="1549636"/>
    <lineage>
        <taxon>Bacteria</taxon>
        <taxon>Pseudomonadati</taxon>
        <taxon>Pseudomonadota</taxon>
        <taxon>Alphaproteobacteria</taxon>
        <taxon>Hyphomicrobiales</taxon>
        <taxon>Rhizobiaceae</taxon>
        <taxon>Rhizobium/Agrobacterium group</taxon>
        <taxon>Rhizobium</taxon>
    </lineage>
</organism>
<evidence type="ECO:0000256" key="2">
    <source>
        <dbReference type="ARBA" id="ARBA00023015"/>
    </source>
</evidence>
<feature type="domain" description="HTH deoR-type" evidence="5">
    <location>
        <begin position="3"/>
        <end position="58"/>
    </location>
</feature>
<dbReference type="InterPro" id="IPR050313">
    <property type="entry name" value="Carb_Metab_HTH_regulators"/>
</dbReference>
<dbReference type="Gene3D" id="3.40.50.1360">
    <property type="match status" value="1"/>
</dbReference>
<dbReference type="Pfam" id="PF00455">
    <property type="entry name" value="DeoRC"/>
    <property type="match status" value="1"/>
</dbReference>
<dbReference type="PROSITE" id="PS00894">
    <property type="entry name" value="HTH_DEOR_1"/>
    <property type="match status" value="1"/>
</dbReference>
<protein>
    <submittedName>
        <fullName evidence="6">DeoR/GlpR family transcriptional regulator of sugar metabolism</fullName>
    </submittedName>
</protein>
<evidence type="ECO:0000256" key="4">
    <source>
        <dbReference type="ARBA" id="ARBA00023163"/>
    </source>
</evidence>
<keyword evidence="7" id="KW-1185">Reference proteome</keyword>
<gene>
    <name evidence="6" type="ORF">ABID16_001452</name>
</gene>
<dbReference type="InterPro" id="IPR036390">
    <property type="entry name" value="WH_DNA-bd_sf"/>
</dbReference>
<dbReference type="SUPFAM" id="SSF100950">
    <property type="entry name" value="NagB/RpiA/CoA transferase-like"/>
    <property type="match status" value="1"/>
</dbReference>
<accession>A0ABV2IXD3</accession>
<name>A0ABV2IXD3_9HYPH</name>
<keyword evidence="3" id="KW-0238">DNA-binding</keyword>
<evidence type="ECO:0000256" key="3">
    <source>
        <dbReference type="ARBA" id="ARBA00023125"/>
    </source>
</evidence>
<dbReference type="InterPro" id="IPR018356">
    <property type="entry name" value="Tscrpt_reg_HTH_DeoR_CS"/>
</dbReference>
<evidence type="ECO:0000313" key="7">
    <source>
        <dbReference type="Proteomes" id="UP001549047"/>
    </source>
</evidence>
<reference evidence="6 7" key="1">
    <citation type="submission" date="2024-06" db="EMBL/GenBank/DDBJ databases">
        <title>Genomic Encyclopedia of Type Strains, Phase IV (KMG-IV): sequencing the most valuable type-strain genomes for metagenomic binning, comparative biology and taxonomic classification.</title>
        <authorList>
            <person name="Goeker M."/>
        </authorList>
    </citation>
    <scope>NUCLEOTIDE SEQUENCE [LARGE SCALE GENOMIC DNA]</scope>
    <source>
        <strain evidence="6 7">DSM 29780</strain>
    </source>
</reference>
<dbReference type="InterPro" id="IPR001034">
    <property type="entry name" value="DeoR_HTH"/>
</dbReference>
<dbReference type="SMART" id="SM00420">
    <property type="entry name" value="HTH_DEOR"/>
    <property type="match status" value="1"/>
</dbReference>
<dbReference type="PROSITE" id="PS51000">
    <property type="entry name" value="HTH_DEOR_2"/>
    <property type="match status" value="1"/>
</dbReference>
<dbReference type="SUPFAM" id="SSF46785">
    <property type="entry name" value="Winged helix' DNA-binding domain"/>
    <property type="match status" value="1"/>
</dbReference>
<comment type="caution">
    <text evidence="6">The sequence shown here is derived from an EMBL/GenBank/DDBJ whole genome shotgun (WGS) entry which is preliminary data.</text>
</comment>
<evidence type="ECO:0000259" key="5">
    <source>
        <dbReference type="PROSITE" id="PS51000"/>
    </source>
</evidence>
<keyword evidence="4" id="KW-0804">Transcription</keyword>
<dbReference type="PANTHER" id="PTHR30363:SF4">
    <property type="entry name" value="GLYCEROL-3-PHOSPHATE REGULON REPRESSOR"/>
    <property type="match status" value="1"/>
</dbReference>
<dbReference type="EMBL" id="JBEPMB010000001">
    <property type="protein sequence ID" value="MET3613147.1"/>
    <property type="molecule type" value="Genomic_DNA"/>
</dbReference>
<evidence type="ECO:0000256" key="1">
    <source>
        <dbReference type="ARBA" id="ARBA00022491"/>
    </source>
</evidence>
<dbReference type="InterPro" id="IPR037171">
    <property type="entry name" value="NagB/RpiA_transferase-like"/>
</dbReference>
<dbReference type="PRINTS" id="PR00037">
    <property type="entry name" value="HTHLACR"/>
</dbReference>
<sequence>MLTSERKHLILETIRRDGRLIAKSFASDLSLSEDTIRKDLREMAAEGLLARVHGGALPLSGPLPDFAARSGLAHAEKRGLGRAAAGLVQPGSTVFFDGGTTNAELIRALPETIAFTAITHSPTIAAEFERLKNVEVNLIGGRLYRHSMVAVGTEAALAIGLIRPDLFFLGATAANAAAGFSTGDAEEAAIKRLIARQSREVWVLLTAGKLGQQSPVTIMPLGDATGVIVVDSTPAVDLEMFHAMGVSVRIANPL</sequence>
<dbReference type="SMART" id="SM01134">
    <property type="entry name" value="DeoRC"/>
    <property type="match status" value="1"/>
</dbReference>